<dbReference type="GO" id="GO:0043565">
    <property type="term" value="F:sequence-specific DNA binding"/>
    <property type="evidence" value="ECO:0007669"/>
    <property type="project" value="InterPro"/>
</dbReference>
<evidence type="ECO:0000256" key="1">
    <source>
        <dbReference type="ARBA" id="ARBA00023015"/>
    </source>
</evidence>
<dbReference type="PANTHER" id="PTHR43280">
    <property type="entry name" value="ARAC-FAMILY TRANSCRIPTIONAL REGULATOR"/>
    <property type="match status" value="1"/>
</dbReference>
<proteinExistence type="predicted"/>
<reference evidence="6" key="1">
    <citation type="submission" date="2017-02" db="EMBL/GenBank/DDBJ databases">
        <authorList>
            <person name="Varghese N."/>
            <person name="Submissions S."/>
        </authorList>
    </citation>
    <scope>NUCLEOTIDE SEQUENCE [LARGE SCALE GENOMIC DNA]</scope>
    <source>
        <strain evidence="6">DSM 24967</strain>
    </source>
</reference>
<keyword evidence="2 5" id="KW-0238">DNA-binding</keyword>
<dbReference type="InterPro" id="IPR037923">
    <property type="entry name" value="HTH-like"/>
</dbReference>
<dbReference type="Pfam" id="PF12833">
    <property type="entry name" value="HTH_18"/>
    <property type="match status" value="1"/>
</dbReference>
<accession>A0A1T5DV56</accession>
<feature type="domain" description="HTH araC/xylS-type" evidence="4">
    <location>
        <begin position="174"/>
        <end position="272"/>
    </location>
</feature>
<evidence type="ECO:0000313" key="5">
    <source>
        <dbReference type="EMBL" id="SKB75519.1"/>
    </source>
</evidence>
<evidence type="ECO:0000256" key="2">
    <source>
        <dbReference type="ARBA" id="ARBA00023125"/>
    </source>
</evidence>
<dbReference type="EMBL" id="FUYQ01000021">
    <property type="protein sequence ID" value="SKB75519.1"/>
    <property type="molecule type" value="Genomic_DNA"/>
</dbReference>
<evidence type="ECO:0000313" key="6">
    <source>
        <dbReference type="Proteomes" id="UP000190852"/>
    </source>
</evidence>
<dbReference type="SMART" id="SM00342">
    <property type="entry name" value="HTH_ARAC"/>
    <property type="match status" value="1"/>
</dbReference>
<organism evidence="5 6">
    <name type="scientific">Parabacteroides chartae</name>
    <dbReference type="NCBI Taxonomy" id="1037355"/>
    <lineage>
        <taxon>Bacteria</taxon>
        <taxon>Pseudomonadati</taxon>
        <taxon>Bacteroidota</taxon>
        <taxon>Bacteroidia</taxon>
        <taxon>Bacteroidales</taxon>
        <taxon>Tannerellaceae</taxon>
        <taxon>Parabacteroides</taxon>
    </lineage>
</organism>
<dbReference type="PROSITE" id="PS01124">
    <property type="entry name" value="HTH_ARAC_FAMILY_2"/>
    <property type="match status" value="1"/>
</dbReference>
<dbReference type="SUPFAM" id="SSF46689">
    <property type="entry name" value="Homeodomain-like"/>
    <property type="match status" value="1"/>
</dbReference>
<dbReference type="AlphaFoldDB" id="A0A1T5DV56"/>
<name>A0A1T5DV56_9BACT</name>
<dbReference type="InterPro" id="IPR009057">
    <property type="entry name" value="Homeodomain-like_sf"/>
</dbReference>
<evidence type="ECO:0000259" key="4">
    <source>
        <dbReference type="PROSITE" id="PS01124"/>
    </source>
</evidence>
<evidence type="ECO:0000256" key="3">
    <source>
        <dbReference type="ARBA" id="ARBA00023163"/>
    </source>
</evidence>
<gene>
    <name evidence="5" type="ORF">SAMN05660349_02641</name>
</gene>
<sequence>MKNLPLELEIQNLADAKAKSLIYTRPLRATSYQLIWVSEGEAIFDIDFNEVTIKAGELLVIYIGQVYRMNTNASFNGKKILFSDAFFKQTELDDNFQQVAELLNPDSPNQKVKLDIEKVEKIFSLAEAELKNEADNFQTQIVYGYLRTLLFEAERILEAGQPAVRYSLSDNLTRRFCNAVEKNFHTLKHTEFYMHMLNVCEKTLTRQLKNDIEITPKKYLIKRVVLEAKRMLASSDASVREVSIDLGFDEVTNFNKYFILHTSFTPGAFRDNHRFNF</sequence>
<keyword evidence="6" id="KW-1185">Reference proteome</keyword>
<dbReference type="SUPFAM" id="SSF51215">
    <property type="entry name" value="Regulatory protein AraC"/>
    <property type="match status" value="1"/>
</dbReference>
<protein>
    <submittedName>
        <fullName evidence="5">AraC-type DNA-binding protein</fullName>
    </submittedName>
</protein>
<keyword evidence="1" id="KW-0805">Transcription regulation</keyword>
<keyword evidence="3" id="KW-0804">Transcription</keyword>
<dbReference type="PANTHER" id="PTHR43280:SF32">
    <property type="entry name" value="TRANSCRIPTIONAL REGULATORY PROTEIN"/>
    <property type="match status" value="1"/>
</dbReference>
<dbReference type="RefSeq" id="WP_079684060.1">
    <property type="nucleotide sequence ID" value="NZ_FUYQ01000021.1"/>
</dbReference>
<dbReference type="GO" id="GO:0003700">
    <property type="term" value="F:DNA-binding transcription factor activity"/>
    <property type="evidence" value="ECO:0007669"/>
    <property type="project" value="InterPro"/>
</dbReference>
<dbReference type="Gene3D" id="1.10.10.60">
    <property type="entry name" value="Homeodomain-like"/>
    <property type="match status" value="1"/>
</dbReference>
<dbReference type="InterPro" id="IPR018060">
    <property type="entry name" value="HTH_AraC"/>
</dbReference>
<dbReference type="Proteomes" id="UP000190852">
    <property type="component" value="Unassembled WGS sequence"/>
</dbReference>